<protein>
    <submittedName>
        <fullName evidence="1">VOC family protein</fullName>
    </submittedName>
</protein>
<evidence type="ECO:0000313" key="1">
    <source>
        <dbReference type="EMBL" id="MBO1518701.1"/>
    </source>
</evidence>
<dbReference type="PANTHER" id="PTHR37519:SF1">
    <property type="entry name" value="DIHYDROXYBIPHENYL DIOXYGENASE DOMAIN-CONTAINING PROTEIN"/>
    <property type="match status" value="1"/>
</dbReference>
<evidence type="ECO:0000313" key="2">
    <source>
        <dbReference type="Proteomes" id="UP000664882"/>
    </source>
</evidence>
<organism evidence="1 2">
    <name type="scientific">Oceanisphaera pacifica</name>
    <dbReference type="NCBI Taxonomy" id="2818389"/>
    <lineage>
        <taxon>Bacteria</taxon>
        <taxon>Pseudomonadati</taxon>
        <taxon>Pseudomonadota</taxon>
        <taxon>Gammaproteobacteria</taxon>
        <taxon>Aeromonadales</taxon>
        <taxon>Aeromonadaceae</taxon>
        <taxon>Oceanisphaera</taxon>
    </lineage>
</organism>
<name>A0ABS3NEJ4_9GAMM</name>
<dbReference type="SUPFAM" id="SSF54593">
    <property type="entry name" value="Glyoxalase/Bleomycin resistance protein/Dihydroxybiphenyl dioxygenase"/>
    <property type="match status" value="1"/>
</dbReference>
<dbReference type="InterPro" id="IPR010393">
    <property type="entry name" value="DUF991_YecM-like"/>
</dbReference>
<gene>
    <name evidence="1" type="ORF">J3U76_03450</name>
</gene>
<dbReference type="PANTHER" id="PTHR37519">
    <property type="match status" value="1"/>
</dbReference>
<dbReference type="EMBL" id="JAGDFX010000003">
    <property type="protein sequence ID" value="MBO1518701.1"/>
    <property type="molecule type" value="Genomic_DNA"/>
</dbReference>
<comment type="caution">
    <text evidence="1">The sequence shown here is derived from an EMBL/GenBank/DDBJ whole genome shotgun (WGS) entry which is preliminary data.</text>
</comment>
<accession>A0ABS3NEJ4</accession>
<reference evidence="1 2" key="1">
    <citation type="submission" date="2021-03" db="EMBL/GenBank/DDBJ databases">
        <title>Oceanisphaera sp. nov., isolated from the intestine.</title>
        <authorList>
            <person name="Zhao L.-H."/>
            <person name="Shi L.-F."/>
        </authorList>
    </citation>
    <scope>NUCLEOTIDE SEQUENCE [LARGE SCALE GENOMIC DNA]</scope>
    <source>
        <strain evidence="1 2">DM8</strain>
    </source>
</reference>
<keyword evidence="2" id="KW-1185">Reference proteome</keyword>
<dbReference type="Proteomes" id="UP000664882">
    <property type="component" value="Unassembled WGS sequence"/>
</dbReference>
<sequence length="181" mass="20119">MVTAVPALYSVLDNIPNFLGELEQGMLEHGLSPSIGAMDHLCYRAQDNNEYLMLRDTLAQCGDVLVEGMIGQRPIITFKLHHPLPSAFGPIPCLELAAPKMGKQHTHGLEHGEIVVASLQQLLQDYPWVPFKRDALHSEAPELSLALGRYQVKFHCQSLADIIALEIANKQVIPVPENYFE</sequence>
<proteinExistence type="predicted"/>
<dbReference type="InterPro" id="IPR029068">
    <property type="entry name" value="Glyas_Bleomycin-R_OHBP_Dase"/>
</dbReference>
<dbReference type="Gene3D" id="3.10.180.10">
    <property type="entry name" value="2,3-Dihydroxybiphenyl 1,2-Dioxygenase, domain 1"/>
    <property type="match status" value="1"/>
</dbReference>
<dbReference type="Pfam" id="PF06185">
    <property type="entry name" value="YecM"/>
    <property type="match status" value="1"/>
</dbReference>